<proteinExistence type="predicted"/>
<gene>
    <name evidence="1" type="ORF">ACFOD3_23495</name>
</gene>
<accession>A0ABV7C2C7</accession>
<organism evidence="1 2">
    <name type="scientific">Falsiroseomonas tokyonensis</name>
    <dbReference type="NCBI Taxonomy" id="430521"/>
    <lineage>
        <taxon>Bacteria</taxon>
        <taxon>Pseudomonadati</taxon>
        <taxon>Pseudomonadota</taxon>
        <taxon>Alphaproteobacteria</taxon>
        <taxon>Acetobacterales</taxon>
        <taxon>Roseomonadaceae</taxon>
        <taxon>Falsiroseomonas</taxon>
    </lineage>
</organism>
<reference evidence="2" key="1">
    <citation type="journal article" date="2019" name="Int. J. Syst. Evol. Microbiol.">
        <title>The Global Catalogue of Microorganisms (GCM) 10K type strain sequencing project: providing services to taxonomists for standard genome sequencing and annotation.</title>
        <authorList>
            <consortium name="The Broad Institute Genomics Platform"/>
            <consortium name="The Broad Institute Genome Sequencing Center for Infectious Disease"/>
            <person name="Wu L."/>
            <person name="Ma J."/>
        </authorList>
    </citation>
    <scope>NUCLEOTIDE SEQUENCE [LARGE SCALE GENOMIC DNA]</scope>
    <source>
        <strain evidence="2">CGMCC 1.16855</strain>
    </source>
</reference>
<dbReference type="EMBL" id="JBHRSB010000008">
    <property type="protein sequence ID" value="MFC3002883.1"/>
    <property type="molecule type" value="Genomic_DNA"/>
</dbReference>
<dbReference type="RefSeq" id="WP_216839111.1">
    <property type="nucleotide sequence ID" value="NZ_JAFNJS010000008.1"/>
</dbReference>
<evidence type="ECO:0000313" key="2">
    <source>
        <dbReference type="Proteomes" id="UP001595420"/>
    </source>
</evidence>
<name>A0ABV7C2C7_9PROT</name>
<dbReference type="Proteomes" id="UP001595420">
    <property type="component" value="Unassembled WGS sequence"/>
</dbReference>
<comment type="caution">
    <text evidence="1">The sequence shown here is derived from an EMBL/GenBank/DDBJ whole genome shotgun (WGS) entry which is preliminary data.</text>
</comment>
<sequence length="69" mass="7158">MTRLDAHPLVFAATEAAASGTQVALIAWETADGAVHWRTVPGPCSDVVLAGMLARLGEPDQVAEVEGDD</sequence>
<protein>
    <submittedName>
        <fullName evidence="1">Uncharacterized protein</fullName>
    </submittedName>
</protein>
<keyword evidence="2" id="KW-1185">Reference proteome</keyword>
<evidence type="ECO:0000313" key="1">
    <source>
        <dbReference type="EMBL" id="MFC3002883.1"/>
    </source>
</evidence>